<dbReference type="STRING" id="91626.A0A0C9LZB5"/>
<proteinExistence type="predicted"/>
<reference evidence="2" key="1">
    <citation type="submission" date="2014-09" db="EMBL/GenBank/DDBJ databases">
        <title>Draft genome sequence of an oleaginous Mucoromycotina fungus Mucor ambiguus NBRC6742.</title>
        <authorList>
            <person name="Takeda I."/>
            <person name="Yamane N."/>
            <person name="Morita T."/>
            <person name="Tamano K."/>
            <person name="Machida M."/>
            <person name="Baker S."/>
            <person name="Koike H."/>
        </authorList>
    </citation>
    <scope>NUCLEOTIDE SEQUENCE</scope>
    <source>
        <strain evidence="2">NBRC 6742</strain>
    </source>
</reference>
<evidence type="ECO:0008006" key="4">
    <source>
        <dbReference type="Google" id="ProtNLM"/>
    </source>
</evidence>
<evidence type="ECO:0000313" key="3">
    <source>
        <dbReference type="Proteomes" id="UP000053815"/>
    </source>
</evidence>
<gene>
    <name evidence="2" type="ORF">MAM1_1024c11422</name>
</gene>
<dbReference type="AlphaFoldDB" id="A0A0C9LZB5"/>
<feature type="region of interest" description="Disordered" evidence="1">
    <location>
        <begin position="223"/>
        <end position="246"/>
    </location>
</feature>
<keyword evidence="3" id="KW-1185">Reference proteome</keyword>
<dbReference type="EMBL" id="DF837313">
    <property type="protein sequence ID" value="GAN11815.1"/>
    <property type="molecule type" value="Genomic_DNA"/>
</dbReference>
<sequence>MADSNTKEFIQYMNLEKVKSIDMPRYELHSSLRTYIKEFELQANFVGIENMDICTVQLGKFMPPVIKNWLPTLPSTIRQNWATVTEQLLLQFGRPADEEYREFKANLKRCQQSKQESIKLHSAEWQHLLSLLPINHISDTHQISLFTQSLYDRGLRATLTAYVELAKVTTVHEVITKAIDFEHKARLNDTLDDHAQFTGPHTQYTRDDPMEVDYVNRSLSYKDRSTKRPFQKSKQSFNSKPHPRFPPDPVLRLYNKQGQPVCGHCFGKHRNYECPIQASSVHHTDTIEEPAEEPGLVDLETPVPLNHIRATPTHGTHTNQQYSFNTMHAIRSNQQDTVV</sequence>
<evidence type="ECO:0000256" key="1">
    <source>
        <dbReference type="SAM" id="MobiDB-lite"/>
    </source>
</evidence>
<protein>
    <recommendedName>
        <fullName evidence="4">Retrotransposon gag domain-containing protein</fullName>
    </recommendedName>
</protein>
<accession>A0A0C9LZB5</accession>
<dbReference type="OrthoDB" id="2261052at2759"/>
<evidence type="ECO:0000313" key="2">
    <source>
        <dbReference type="EMBL" id="GAN11815.1"/>
    </source>
</evidence>
<name>A0A0C9LZB5_9FUNG</name>
<organism evidence="2">
    <name type="scientific">Mucor ambiguus</name>
    <dbReference type="NCBI Taxonomy" id="91626"/>
    <lineage>
        <taxon>Eukaryota</taxon>
        <taxon>Fungi</taxon>
        <taxon>Fungi incertae sedis</taxon>
        <taxon>Mucoromycota</taxon>
        <taxon>Mucoromycotina</taxon>
        <taxon>Mucoromycetes</taxon>
        <taxon>Mucorales</taxon>
        <taxon>Mucorineae</taxon>
        <taxon>Mucoraceae</taxon>
        <taxon>Mucor</taxon>
    </lineage>
</organism>
<dbReference type="Proteomes" id="UP000053815">
    <property type="component" value="Unassembled WGS sequence"/>
</dbReference>